<dbReference type="FunFam" id="3.40.50.1370:FF:000008">
    <property type="entry name" value="Ornithine carbamoyltransferase"/>
    <property type="match status" value="1"/>
</dbReference>
<feature type="domain" description="Aspartate/ornithine carbamoyltransferase carbamoyl-P binding" evidence="10">
    <location>
        <begin position="4"/>
        <end position="140"/>
    </location>
</feature>
<comment type="catalytic activity">
    <reaction evidence="6 7">
        <text>carbamoyl phosphate + L-ornithine = L-citrulline + phosphate + H(+)</text>
        <dbReference type="Rhea" id="RHEA:19513"/>
        <dbReference type="ChEBI" id="CHEBI:15378"/>
        <dbReference type="ChEBI" id="CHEBI:43474"/>
        <dbReference type="ChEBI" id="CHEBI:46911"/>
        <dbReference type="ChEBI" id="CHEBI:57743"/>
        <dbReference type="ChEBI" id="CHEBI:58228"/>
        <dbReference type="EC" id="2.1.3.3"/>
    </reaction>
</comment>
<dbReference type="InterPro" id="IPR024904">
    <property type="entry name" value="OTCase_ArgI"/>
</dbReference>
<dbReference type="InterPro" id="IPR006131">
    <property type="entry name" value="Asp_carbamoyltransf_Asp/Orn-bd"/>
</dbReference>
<evidence type="ECO:0000259" key="9">
    <source>
        <dbReference type="Pfam" id="PF00185"/>
    </source>
</evidence>
<dbReference type="Pfam" id="PF00185">
    <property type="entry name" value="OTCace"/>
    <property type="match status" value="1"/>
</dbReference>
<feature type="binding site" evidence="7">
    <location>
        <position position="158"/>
    </location>
    <ligand>
        <name>L-ornithine</name>
        <dbReference type="ChEBI" id="CHEBI:46911"/>
    </ligand>
</feature>
<dbReference type="GO" id="GO:0004585">
    <property type="term" value="F:ornithine carbamoyltransferase activity"/>
    <property type="evidence" value="ECO:0007669"/>
    <property type="project" value="UniProtKB-UniRule"/>
</dbReference>
<dbReference type="AlphaFoldDB" id="D2BIY8"/>
<comment type="caution">
    <text evidence="7">Lacks conserved residue(s) required for the propagation of feature annotation.</text>
</comment>
<evidence type="ECO:0000259" key="10">
    <source>
        <dbReference type="Pfam" id="PF02729"/>
    </source>
</evidence>
<dbReference type="SUPFAM" id="SSF53671">
    <property type="entry name" value="Aspartate/ornithine carbamoyltransferase"/>
    <property type="match status" value="1"/>
</dbReference>
<dbReference type="KEGG" id="dev:DhcVS_1176"/>
<dbReference type="Pfam" id="PF02729">
    <property type="entry name" value="OTCace_N"/>
    <property type="match status" value="1"/>
</dbReference>
<accession>D2BIY8</accession>
<dbReference type="EC" id="2.1.3.3" evidence="3 8"/>
<evidence type="ECO:0000313" key="11">
    <source>
        <dbReference type="EMBL" id="ACZ62288.1"/>
    </source>
</evidence>
<feature type="binding site" evidence="7">
    <location>
        <begin position="127"/>
        <end position="130"/>
    </location>
    <ligand>
        <name>carbamoyl phosphate</name>
        <dbReference type="ChEBI" id="CHEBI:58228"/>
    </ligand>
</feature>
<evidence type="ECO:0000313" key="12">
    <source>
        <dbReference type="Proteomes" id="UP000002506"/>
    </source>
</evidence>
<evidence type="ECO:0000256" key="3">
    <source>
        <dbReference type="ARBA" id="ARBA00013007"/>
    </source>
</evidence>
<dbReference type="PANTHER" id="PTHR45753">
    <property type="entry name" value="ORNITHINE CARBAMOYLTRANSFERASE, MITOCHONDRIAL"/>
    <property type="match status" value="1"/>
</dbReference>
<dbReference type="GO" id="GO:0019240">
    <property type="term" value="P:citrulline biosynthetic process"/>
    <property type="evidence" value="ECO:0007669"/>
    <property type="project" value="TreeGrafter"/>
</dbReference>
<dbReference type="InterPro" id="IPR002292">
    <property type="entry name" value="Orn/put_carbamltrans"/>
</dbReference>
<organism evidence="11 12">
    <name type="scientific">Dehalococcoides mccartyi (strain VS)</name>
    <dbReference type="NCBI Taxonomy" id="311424"/>
    <lineage>
        <taxon>Bacteria</taxon>
        <taxon>Bacillati</taxon>
        <taxon>Chloroflexota</taxon>
        <taxon>Dehalococcoidia</taxon>
        <taxon>Dehalococcoidales</taxon>
        <taxon>Dehalococcoidaceae</taxon>
        <taxon>Dehalococcoides</taxon>
    </lineage>
</organism>
<dbReference type="eggNOG" id="COG0078">
    <property type="taxonomic scope" value="Bacteria"/>
</dbReference>
<evidence type="ECO:0000256" key="5">
    <source>
        <dbReference type="ARBA" id="ARBA00022679"/>
    </source>
</evidence>
<feature type="binding site" evidence="7">
    <location>
        <position position="100"/>
    </location>
    <ligand>
        <name>carbamoyl phosphate</name>
        <dbReference type="ChEBI" id="CHEBI:58228"/>
    </ligand>
</feature>
<dbReference type="NCBIfam" id="NF001986">
    <property type="entry name" value="PRK00779.1"/>
    <property type="match status" value="1"/>
</dbReference>
<sequence>MNTKDLLSISDLSPDDIGRLLSDAVELKARGWNNSLSGKTLALVFEKPSLRTRVSFELAMKQLGGEALYLSPAEVGLGKREPVADVARVLSRFVDIIACRTFGHDTLVQLAKYADIPIINALSDLEHPCQALADIMTIYEKKGELKGLNLAYIGDGNNCANSLLLACAMTGINCRLASPEGYLVDKNIFAKAKAYAEDSGAELYSGTDLKTAIRGADVIYTDVWTSMGQEAESEKRLKDFAGFQVNAKLVSLADKDAIIMHPLPAHYGEEVDREILECPQSVIFDQAENRLHAQKAVLRDMLGGLEIGGRH</sequence>
<reference evidence="11 12" key="1">
    <citation type="journal article" date="2009" name="PLoS Genet.">
        <title>Localized plasticity in the streamlined genomes of vinyl chloride respiring Dehalococcoides.</title>
        <authorList>
            <person name="McMurdie P.J."/>
            <person name="Behrens S.F."/>
            <person name="Muller J.A."/>
            <person name="Goke J."/>
            <person name="Ritalahti K.M."/>
            <person name="Wagner R."/>
            <person name="Goltsman E."/>
            <person name="Lapidus A."/>
            <person name="Holmes S."/>
            <person name="Loffler F.E."/>
            <person name="Spormann A.M."/>
        </authorList>
    </citation>
    <scope>NUCLEOTIDE SEQUENCE [LARGE SCALE GENOMIC DNA]</scope>
    <source>
        <strain evidence="11 12">VS</strain>
    </source>
</reference>
<comment type="similarity">
    <text evidence="2 7">Belongs to the aspartate/ornithine carbamoyltransferase superfamily. OTCase family.</text>
</comment>
<dbReference type="NCBIfam" id="TIGR00658">
    <property type="entry name" value="orni_carb_tr"/>
    <property type="match status" value="1"/>
</dbReference>
<evidence type="ECO:0000256" key="8">
    <source>
        <dbReference type="NCBIfam" id="TIGR00658"/>
    </source>
</evidence>
<feature type="binding site" evidence="7">
    <location>
        <position position="222"/>
    </location>
    <ligand>
        <name>L-ornithine</name>
        <dbReference type="ChEBI" id="CHEBI:46911"/>
    </ligand>
</feature>
<proteinExistence type="inferred from homology"/>
<protein>
    <recommendedName>
        <fullName evidence="4 8">Ornithine carbamoyltransferase</fullName>
        <ecNumber evidence="3 8">2.1.3.3</ecNumber>
    </recommendedName>
</protein>
<dbReference type="GO" id="GO:0042450">
    <property type="term" value="P:L-arginine biosynthetic process via ornithine"/>
    <property type="evidence" value="ECO:0007669"/>
    <property type="project" value="UniProtKB-UniRule"/>
</dbReference>
<dbReference type="EMBL" id="CP001827">
    <property type="protein sequence ID" value="ACZ62288.1"/>
    <property type="molecule type" value="Genomic_DNA"/>
</dbReference>
<dbReference type="PANTHER" id="PTHR45753:SF3">
    <property type="entry name" value="ORNITHINE TRANSCARBAMYLASE, MITOCHONDRIAL"/>
    <property type="match status" value="1"/>
</dbReference>
<dbReference type="Proteomes" id="UP000002506">
    <property type="component" value="Chromosome"/>
</dbReference>
<evidence type="ECO:0000256" key="6">
    <source>
        <dbReference type="ARBA" id="ARBA00048772"/>
    </source>
</evidence>
<dbReference type="HAMAP" id="MF_01109">
    <property type="entry name" value="OTCase"/>
    <property type="match status" value="1"/>
</dbReference>
<dbReference type="GO" id="GO:0005737">
    <property type="term" value="C:cytoplasm"/>
    <property type="evidence" value="ECO:0007669"/>
    <property type="project" value="UniProtKB-SubCell"/>
</dbReference>
<dbReference type="OrthoDB" id="9802587at2"/>
<dbReference type="InterPro" id="IPR006132">
    <property type="entry name" value="Asp/Orn_carbamoyltranf_P-bd"/>
</dbReference>
<feature type="binding site" evidence="7">
    <location>
        <begin position="226"/>
        <end position="227"/>
    </location>
    <ligand>
        <name>L-ornithine</name>
        <dbReference type="ChEBI" id="CHEBI:46911"/>
    </ligand>
</feature>
<dbReference type="Gene3D" id="3.40.50.1370">
    <property type="entry name" value="Aspartate/ornithine carbamoyltransferase"/>
    <property type="match status" value="2"/>
</dbReference>
<dbReference type="HOGENOM" id="CLU_043846_3_2_0"/>
<keyword evidence="7" id="KW-0963">Cytoplasm</keyword>
<dbReference type="GO" id="GO:0016597">
    <property type="term" value="F:amino acid binding"/>
    <property type="evidence" value="ECO:0007669"/>
    <property type="project" value="InterPro"/>
</dbReference>
<keyword evidence="5 7" id="KW-0808">Transferase</keyword>
<comment type="pathway">
    <text evidence="1">Amino-acid biosynthesis; L-arginine biosynthesis; L-arginine from L-ornithine and carbamoyl phosphate: step 1/3.</text>
</comment>
<feature type="domain" description="Aspartate/ornithine carbamoyltransferase Asp/Orn-binding" evidence="9">
    <location>
        <begin position="146"/>
        <end position="298"/>
    </location>
</feature>
<dbReference type="InterPro" id="IPR036901">
    <property type="entry name" value="Asp/Orn_carbamoylTrfase_sf"/>
</dbReference>
<dbReference type="RefSeq" id="WP_012882433.1">
    <property type="nucleotide sequence ID" value="NC_013552.1"/>
</dbReference>
<dbReference type="InterPro" id="IPR006130">
    <property type="entry name" value="Asp/Orn_carbamoylTrfase"/>
</dbReference>
<dbReference type="PRINTS" id="PR00100">
    <property type="entry name" value="AOTCASE"/>
</dbReference>
<evidence type="ECO:0000256" key="4">
    <source>
        <dbReference type="ARBA" id="ARBA00016634"/>
    </source>
</evidence>
<gene>
    <name evidence="11" type="primary">argF</name>
    <name evidence="11" type="ordered locus">DhcVS_1176</name>
</gene>
<evidence type="ECO:0000256" key="7">
    <source>
        <dbReference type="HAMAP-Rule" id="MF_01109"/>
    </source>
</evidence>
<evidence type="ECO:0000256" key="1">
    <source>
        <dbReference type="ARBA" id="ARBA00004975"/>
    </source>
</evidence>
<name>D2BIY8_DEHMV</name>
<comment type="subcellular location">
    <subcellularLocation>
        <location evidence="7">Cytoplasm</location>
    </subcellularLocation>
</comment>
<dbReference type="PRINTS" id="PR00102">
    <property type="entry name" value="OTCASE"/>
</dbReference>
<evidence type="ECO:0000256" key="2">
    <source>
        <dbReference type="ARBA" id="ARBA00007805"/>
    </source>
</evidence>
<feature type="binding site" evidence="7">
    <location>
        <position position="290"/>
    </location>
    <ligand>
        <name>carbamoyl phosphate</name>
        <dbReference type="ChEBI" id="CHEBI:58228"/>
    </ligand>
</feature>